<evidence type="ECO:0000313" key="3">
    <source>
        <dbReference type="Proteomes" id="UP000784294"/>
    </source>
</evidence>
<reference evidence="2" key="1">
    <citation type="submission" date="2018-11" db="EMBL/GenBank/DDBJ databases">
        <authorList>
            <consortium name="Pathogen Informatics"/>
        </authorList>
    </citation>
    <scope>NUCLEOTIDE SEQUENCE</scope>
</reference>
<feature type="compositionally biased region" description="Polar residues" evidence="1">
    <location>
        <begin position="268"/>
        <end position="290"/>
    </location>
</feature>
<proteinExistence type="predicted"/>
<evidence type="ECO:0000256" key="1">
    <source>
        <dbReference type="SAM" id="MobiDB-lite"/>
    </source>
</evidence>
<dbReference type="AlphaFoldDB" id="A0A448WJX1"/>
<accession>A0A448WJX1</accession>
<feature type="region of interest" description="Disordered" evidence="1">
    <location>
        <begin position="268"/>
        <end position="306"/>
    </location>
</feature>
<gene>
    <name evidence="2" type="ORF">PXEA_LOCUS6995</name>
</gene>
<comment type="caution">
    <text evidence="2">The sequence shown here is derived from an EMBL/GenBank/DDBJ whole genome shotgun (WGS) entry which is preliminary data.</text>
</comment>
<dbReference type="Proteomes" id="UP000784294">
    <property type="component" value="Unassembled WGS sequence"/>
</dbReference>
<sequence length="320" mass="34650">MTFSGVISAHQDRTVEAACACSPKFHICHEPISFAVSPEALTPNQWDWSLLASFGRQIAELKITTGLWEDKERRTCSKIAVDSSMAGCPSDSWPFALYIFVAVRLLLTPYGAKMFFSLLVFGLLGKITYWHSWQSGVVVNVSRLYAAHHKLSSSPAGVAMEKGSGQVEMAVHSSCDVKCNGKVGYTHMIVEKCSHQLLPVAKAVVSPGYRLNVCQCVRPTVRLMSFLHPFNVDFAKSEINPALKTKSGVRNVRSNYLSVSPVGSGVTFSSAGRDNGSSSQNCTENHSSMLNEPVDSSGLTPSESPATLIRKSKIGSALIS</sequence>
<organism evidence="2 3">
    <name type="scientific">Protopolystoma xenopodis</name>
    <dbReference type="NCBI Taxonomy" id="117903"/>
    <lineage>
        <taxon>Eukaryota</taxon>
        <taxon>Metazoa</taxon>
        <taxon>Spiralia</taxon>
        <taxon>Lophotrochozoa</taxon>
        <taxon>Platyhelminthes</taxon>
        <taxon>Monogenea</taxon>
        <taxon>Polyopisthocotylea</taxon>
        <taxon>Polystomatidea</taxon>
        <taxon>Polystomatidae</taxon>
        <taxon>Protopolystoma</taxon>
    </lineage>
</organism>
<keyword evidence="3" id="KW-1185">Reference proteome</keyword>
<name>A0A448WJX1_9PLAT</name>
<evidence type="ECO:0000313" key="2">
    <source>
        <dbReference type="EMBL" id="VEL13555.1"/>
    </source>
</evidence>
<protein>
    <submittedName>
        <fullName evidence="2">Uncharacterized protein</fullName>
    </submittedName>
</protein>
<dbReference type="EMBL" id="CAAALY010018146">
    <property type="protein sequence ID" value="VEL13555.1"/>
    <property type="molecule type" value="Genomic_DNA"/>
</dbReference>